<gene>
    <name evidence="5" type="primary">LOC101899570</name>
</gene>
<dbReference type="STRING" id="7370.A0A1I8MD90"/>
<dbReference type="OrthoDB" id="6114029at2759"/>
<evidence type="ECO:0000313" key="5">
    <source>
        <dbReference type="RefSeq" id="XP_005177680.3"/>
    </source>
</evidence>
<dbReference type="VEuPathDB" id="VectorBase:MDOA003717"/>
<dbReference type="AlphaFoldDB" id="A0A1I8MD90"/>
<dbReference type="GO" id="GO:0004197">
    <property type="term" value="F:cysteine-type endopeptidase activity"/>
    <property type="evidence" value="ECO:0007669"/>
    <property type="project" value="InterPro"/>
</dbReference>
<dbReference type="Gene3D" id="3.30.70.1470">
    <property type="entry name" value="Caspase-like"/>
    <property type="match status" value="1"/>
</dbReference>
<dbReference type="EnsemblMetazoa" id="MDOA003717-RA">
    <property type="protein sequence ID" value="MDOA003717-PA"/>
    <property type="gene ID" value="MDOA003717"/>
</dbReference>
<sequence>MAPKDMCVVIVVATDYDRDGLDQDRAAISEAFNASFEVKLVELIDENIKTVDDIFKSFAKDKEWLDEFEKCKFVAVFCMSHGQADGLIKLTTKNEVEDAGKTMKKINEVADARRHLLCPLFKIKQLDSKLKWLVVQACRGELNNYKPMQKDGEVKIPPKCFCISYCTAEGTISFQKGTGGKIYIQKLCAEIKKDIRGKNLCDILESVNTAVKEEFKTTQGSETYQNAHYVCDCPDYVFPDSSMSVEK</sequence>
<dbReference type="SMART" id="SM00115">
    <property type="entry name" value="CASc"/>
    <property type="match status" value="1"/>
</dbReference>
<dbReference type="GeneID" id="101899570"/>
<dbReference type="GO" id="GO:0005737">
    <property type="term" value="C:cytoplasm"/>
    <property type="evidence" value="ECO:0007669"/>
    <property type="project" value="TreeGrafter"/>
</dbReference>
<dbReference type="Proteomes" id="UP001652621">
    <property type="component" value="Unplaced"/>
</dbReference>
<evidence type="ECO:0000313" key="4">
    <source>
        <dbReference type="Proteomes" id="UP001652621"/>
    </source>
</evidence>
<dbReference type="InterPro" id="IPR015917">
    <property type="entry name" value="Pept_C14A"/>
</dbReference>
<dbReference type="GO" id="GO:0006915">
    <property type="term" value="P:apoptotic process"/>
    <property type="evidence" value="ECO:0007669"/>
    <property type="project" value="TreeGrafter"/>
</dbReference>
<dbReference type="InterPro" id="IPR029030">
    <property type="entry name" value="Caspase-like_dom_sf"/>
</dbReference>
<dbReference type="InterPro" id="IPR002398">
    <property type="entry name" value="Pept_C14"/>
</dbReference>
<protein>
    <submittedName>
        <fullName evidence="5">Uncharacterized protein LOC101899570</fullName>
    </submittedName>
</protein>
<comment type="similarity">
    <text evidence="1">Belongs to the peptidase C14A family.</text>
</comment>
<reference evidence="5" key="2">
    <citation type="submission" date="2025-05" db="UniProtKB">
        <authorList>
            <consortium name="RefSeq"/>
        </authorList>
    </citation>
    <scope>IDENTIFICATION</scope>
    <source>
        <strain evidence="5">Aabys</strain>
        <tissue evidence="5">Whole body</tissue>
    </source>
</reference>
<organism evidence="3">
    <name type="scientific">Musca domestica</name>
    <name type="common">House fly</name>
    <dbReference type="NCBI Taxonomy" id="7370"/>
    <lineage>
        <taxon>Eukaryota</taxon>
        <taxon>Metazoa</taxon>
        <taxon>Ecdysozoa</taxon>
        <taxon>Arthropoda</taxon>
        <taxon>Hexapoda</taxon>
        <taxon>Insecta</taxon>
        <taxon>Pterygota</taxon>
        <taxon>Neoptera</taxon>
        <taxon>Endopterygota</taxon>
        <taxon>Diptera</taxon>
        <taxon>Brachycera</taxon>
        <taxon>Muscomorpha</taxon>
        <taxon>Muscoidea</taxon>
        <taxon>Muscidae</taxon>
        <taxon>Musca</taxon>
    </lineage>
</organism>
<name>A0A1I8MD90_MUSDO</name>
<dbReference type="PANTHER" id="PTHR10454:SF210">
    <property type="entry name" value="CASPASE-2"/>
    <property type="match status" value="1"/>
</dbReference>
<dbReference type="VEuPathDB" id="VectorBase:MDOMA2_012123"/>
<dbReference type="InterPro" id="IPR002138">
    <property type="entry name" value="Pept_C14_p10"/>
</dbReference>
<dbReference type="Gene3D" id="3.40.50.1460">
    <property type="match status" value="1"/>
</dbReference>
<dbReference type="GO" id="GO:0043525">
    <property type="term" value="P:positive regulation of neuron apoptotic process"/>
    <property type="evidence" value="ECO:0007669"/>
    <property type="project" value="TreeGrafter"/>
</dbReference>
<dbReference type="Pfam" id="PF00656">
    <property type="entry name" value="Peptidase_C14"/>
    <property type="match status" value="1"/>
</dbReference>
<evidence type="ECO:0000256" key="1">
    <source>
        <dbReference type="ARBA" id="ARBA00010134"/>
    </source>
</evidence>
<dbReference type="KEGG" id="mde:101899570"/>
<dbReference type="PROSITE" id="PS50207">
    <property type="entry name" value="CASPASE_P10"/>
    <property type="match status" value="1"/>
</dbReference>
<evidence type="ECO:0000313" key="3">
    <source>
        <dbReference type="EnsemblMetazoa" id="MDOA003717-PA"/>
    </source>
</evidence>
<reference evidence="3" key="1">
    <citation type="submission" date="2020-05" db="UniProtKB">
        <authorList>
            <consortium name="EnsemblMetazoa"/>
        </authorList>
    </citation>
    <scope>IDENTIFICATION</scope>
    <source>
        <strain evidence="3">Aabys</strain>
    </source>
</reference>
<accession>A0A9J7CL51</accession>
<dbReference type="GO" id="GO:0006508">
    <property type="term" value="P:proteolysis"/>
    <property type="evidence" value="ECO:0007669"/>
    <property type="project" value="InterPro"/>
</dbReference>
<dbReference type="RefSeq" id="XP_005177680.3">
    <property type="nucleotide sequence ID" value="XM_005177623.4"/>
</dbReference>
<proteinExistence type="inferred from homology"/>
<feature type="domain" description="Caspase family p10" evidence="2">
    <location>
        <begin position="161"/>
        <end position="219"/>
    </location>
</feature>
<dbReference type="SUPFAM" id="SSF52129">
    <property type="entry name" value="Caspase-like"/>
    <property type="match status" value="1"/>
</dbReference>
<dbReference type="PANTHER" id="PTHR10454">
    <property type="entry name" value="CASPASE"/>
    <property type="match status" value="1"/>
</dbReference>
<evidence type="ECO:0000259" key="2">
    <source>
        <dbReference type="PROSITE" id="PS50207"/>
    </source>
</evidence>
<keyword evidence="4" id="KW-1185">Reference proteome</keyword>
<accession>A0A1I8MD90</accession>
<dbReference type="InterPro" id="IPR011600">
    <property type="entry name" value="Pept_C14_caspase"/>
</dbReference>